<evidence type="ECO:0000313" key="2">
    <source>
        <dbReference type="EMBL" id="MET3588435.1"/>
    </source>
</evidence>
<organism evidence="2 3">
    <name type="scientific">Pseudorhizobium tarimense</name>
    <dbReference type="NCBI Taxonomy" id="1079109"/>
    <lineage>
        <taxon>Bacteria</taxon>
        <taxon>Pseudomonadati</taxon>
        <taxon>Pseudomonadota</taxon>
        <taxon>Alphaproteobacteria</taxon>
        <taxon>Hyphomicrobiales</taxon>
        <taxon>Rhizobiaceae</taxon>
        <taxon>Rhizobium/Agrobacterium group</taxon>
        <taxon>Pseudorhizobium</taxon>
    </lineage>
</organism>
<comment type="caution">
    <text evidence="2">The sequence shown here is derived from an EMBL/GenBank/DDBJ whole genome shotgun (WGS) entry which is preliminary data.</text>
</comment>
<dbReference type="EMBL" id="JBEPLJ010000025">
    <property type="protein sequence ID" value="MET3588435.1"/>
    <property type="molecule type" value="Genomic_DNA"/>
</dbReference>
<sequence length="76" mass="8345">MAALQQVEGQEPLGPTTSSRLIKSVPDLHRSTTAKMDFLHNLMRQQDRPAEGMSWRLLLLECGTIWACCSATSATG</sequence>
<dbReference type="Proteomes" id="UP001549031">
    <property type="component" value="Unassembled WGS sequence"/>
</dbReference>
<reference evidence="2 3" key="1">
    <citation type="submission" date="2024-06" db="EMBL/GenBank/DDBJ databases">
        <title>Genomic Encyclopedia of Type Strains, Phase IV (KMG-IV): sequencing the most valuable type-strain genomes for metagenomic binning, comparative biology and taxonomic classification.</title>
        <authorList>
            <person name="Goeker M."/>
        </authorList>
    </citation>
    <scope>NUCLEOTIDE SEQUENCE [LARGE SCALE GENOMIC DNA]</scope>
    <source>
        <strain evidence="2 3">DSM 105042</strain>
    </source>
</reference>
<name>A0ABV2HCZ8_9HYPH</name>
<protein>
    <submittedName>
        <fullName evidence="2">Uncharacterized protein</fullName>
    </submittedName>
</protein>
<evidence type="ECO:0000256" key="1">
    <source>
        <dbReference type="SAM" id="MobiDB-lite"/>
    </source>
</evidence>
<evidence type="ECO:0000313" key="3">
    <source>
        <dbReference type="Proteomes" id="UP001549031"/>
    </source>
</evidence>
<proteinExistence type="predicted"/>
<accession>A0ABV2HCZ8</accession>
<keyword evidence="3" id="KW-1185">Reference proteome</keyword>
<gene>
    <name evidence="2" type="ORF">ABID21_004571</name>
</gene>
<feature type="region of interest" description="Disordered" evidence="1">
    <location>
        <begin position="1"/>
        <end position="21"/>
    </location>
</feature>